<evidence type="ECO:0000313" key="3">
    <source>
        <dbReference type="Proteomes" id="UP001209570"/>
    </source>
</evidence>
<gene>
    <name evidence="2" type="ORF">P43SY_000603</name>
</gene>
<name>A0AAD5Q7Q6_PYTIN</name>
<accession>A0AAD5Q7Q6</accession>
<feature type="compositionally biased region" description="Basic and acidic residues" evidence="1">
    <location>
        <begin position="107"/>
        <end position="127"/>
    </location>
</feature>
<comment type="caution">
    <text evidence="2">The sequence shown here is derived from an EMBL/GenBank/DDBJ whole genome shotgun (WGS) entry which is preliminary data.</text>
</comment>
<feature type="compositionally biased region" description="Basic residues" evidence="1">
    <location>
        <begin position="162"/>
        <end position="173"/>
    </location>
</feature>
<evidence type="ECO:0000256" key="1">
    <source>
        <dbReference type="SAM" id="MobiDB-lite"/>
    </source>
</evidence>
<feature type="compositionally biased region" description="Basic and acidic residues" evidence="1">
    <location>
        <begin position="174"/>
        <end position="184"/>
    </location>
</feature>
<evidence type="ECO:0000313" key="2">
    <source>
        <dbReference type="EMBL" id="KAJ0402450.1"/>
    </source>
</evidence>
<sequence length="184" mass="21514">MGANNSIPADEMPGGPRHQTRLLYRNTWRVDSANRLFGACYDGNTFEMVDASDNESPVDEGEYDEDDDWEKSEAAPIHKKQVRRQHKAFHQLIGVADISPQERLKELERRSKSEQRKAKQSELEARNSRWYNKVKRTTSGRRNTGDFGAKVLENARQEARQRLRHKKLQHRAIQHLDYEKKTLE</sequence>
<feature type="region of interest" description="Disordered" evidence="1">
    <location>
        <begin position="107"/>
        <end position="184"/>
    </location>
</feature>
<keyword evidence="3" id="KW-1185">Reference proteome</keyword>
<dbReference type="Proteomes" id="UP001209570">
    <property type="component" value="Unassembled WGS sequence"/>
</dbReference>
<dbReference type="EMBL" id="JAKCXM010000102">
    <property type="protein sequence ID" value="KAJ0402450.1"/>
    <property type="molecule type" value="Genomic_DNA"/>
</dbReference>
<reference evidence="2" key="1">
    <citation type="submission" date="2021-12" db="EMBL/GenBank/DDBJ databases">
        <title>Prjna785345.</title>
        <authorList>
            <person name="Rujirawat T."/>
            <person name="Krajaejun T."/>
        </authorList>
    </citation>
    <scope>NUCLEOTIDE SEQUENCE</scope>
    <source>
        <strain evidence="2">Pi057C3</strain>
    </source>
</reference>
<feature type="compositionally biased region" description="Acidic residues" evidence="1">
    <location>
        <begin position="51"/>
        <end position="70"/>
    </location>
</feature>
<protein>
    <submittedName>
        <fullName evidence="2">Uncharacterized protein</fullName>
    </submittedName>
</protein>
<dbReference type="AlphaFoldDB" id="A0AAD5Q7Q6"/>
<proteinExistence type="predicted"/>
<organism evidence="2 3">
    <name type="scientific">Pythium insidiosum</name>
    <name type="common">Pythiosis disease agent</name>
    <dbReference type="NCBI Taxonomy" id="114742"/>
    <lineage>
        <taxon>Eukaryota</taxon>
        <taxon>Sar</taxon>
        <taxon>Stramenopiles</taxon>
        <taxon>Oomycota</taxon>
        <taxon>Peronosporomycetes</taxon>
        <taxon>Pythiales</taxon>
        <taxon>Pythiaceae</taxon>
        <taxon>Pythium</taxon>
    </lineage>
</organism>
<feature type="region of interest" description="Disordered" evidence="1">
    <location>
        <begin position="51"/>
        <end position="83"/>
    </location>
</feature>